<comment type="caution">
    <text evidence="1">The sequence shown here is derived from an EMBL/GenBank/DDBJ whole genome shotgun (WGS) entry which is preliminary data.</text>
</comment>
<accession>A0A1Q8CRG6</accession>
<dbReference type="STRING" id="1912961.BU204_14590"/>
<keyword evidence="2" id="KW-1185">Reference proteome</keyword>
<sequence>MMLPGTGSDDVFVRSVFEIPLAAVGVRTLAPAPTPGAELARAYLASLDQAAREAPLLVGGISFGAHLAAEWAVRNPRRCAGLLLALPAWLGDPGVAPAAVSARLSAAEVRARGVDGALAGVAADAPAWVSAELGRAWPRYGRELADSLELAAARPAPTEEQLRALDVPVGIAACTDDPIHPAGTAGAWAAALPRAVVRSTRLAVVGRDPESLGRAAVLAWLHAGGRPA</sequence>
<dbReference type="InterPro" id="IPR029058">
    <property type="entry name" value="AB_hydrolase_fold"/>
</dbReference>
<gene>
    <name evidence="1" type="ORF">BU204_14590</name>
</gene>
<reference evidence="1 2" key="1">
    <citation type="submission" date="2016-12" db="EMBL/GenBank/DDBJ databases">
        <title>The draft genome sequence of Actinophytocola sp. 11-183.</title>
        <authorList>
            <person name="Wang W."/>
            <person name="Yuan L."/>
        </authorList>
    </citation>
    <scope>NUCLEOTIDE SEQUENCE [LARGE SCALE GENOMIC DNA]</scope>
    <source>
        <strain evidence="1 2">11-183</strain>
    </source>
</reference>
<proteinExistence type="predicted"/>
<dbReference type="Gene3D" id="3.40.50.1820">
    <property type="entry name" value="alpha/beta hydrolase"/>
    <property type="match status" value="1"/>
</dbReference>
<name>A0A1Q8CRG6_9PSEU</name>
<evidence type="ECO:0000313" key="2">
    <source>
        <dbReference type="Proteomes" id="UP000185596"/>
    </source>
</evidence>
<dbReference type="EMBL" id="MSIE01000024">
    <property type="protein sequence ID" value="OLF16950.1"/>
    <property type="molecule type" value="Genomic_DNA"/>
</dbReference>
<dbReference type="AlphaFoldDB" id="A0A1Q8CRG6"/>
<organism evidence="1 2">
    <name type="scientific">Actinophytocola xanthii</name>
    <dbReference type="NCBI Taxonomy" id="1912961"/>
    <lineage>
        <taxon>Bacteria</taxon>
        <taxon>Bacillati</taxon>
        <taxon>Actinomycetota</taxon>
        <taxon>Actinomycetes</taxon>
        <taxon>Pseudonocardiales</taxon>
        <taxon>Pseudonocardiaceae</taxon>
    </lineage>
</organism>
<evidence type="ECO:0000313" key="1">
    <source>
        <dbReference type="EMBL" id="OLF16950.1"/>
    </source>
</evidence>
<keyword evidence="1" id="KW-0378">Hydrolase</keyword>
<protein>
    <submittedName>
        <fullName evidence="1">Alpha/beta hydrolase</fullName>
    </submittedName>
</protein>
<dbReference type="Proteomes" id="UP000185596">
    <property type="component" value="Unassembled WGS sequence"/>
</dbReference>
<dbReference type="GO" id="GO:0016787">
    <property type="term" value="F:hydrolase activity"/>
    <property type="evidence" value="ECO:0007669"/>
    <property type="project" value="UniProtKB-KW"/>
</dbReference>
<dbReference type="SUPFAM" id="SSF53474">
    <property type="entry name" value="alpha/beta-Hydrolases"/>
    <property type="match status" value="1"/>
</dbReference>